<accession>A0ABU6Y492</accession>
<dbReference type="Proteomes" id="UP001341840">
    <property type="component" value="Unassembled WGS sequence"/>
</dbReference>
<organism evidence="1 2">
    <name type="scientific">Stylosanthes scabra</name>
    <dbReference type="NCBI Taxonomy" id="79078"/>
    <lineage>
        <taxon>Eukaryota</taxon>
        <taxon>Viridiplantae</taxon>
        <taxon>Streptophyta</taxon>
        <taxon>Embryophyta</taxon>
        <taxon>Tracheophyta</taxon>
        <taxon>Spermatophyta</taxon>
        <taxon>Magnoliopsida</taxon>
        <taxon>eudicotyledons</taxon>
        <taxon>Gunneridae</taxon>
        <taxon>Pentapetalae</taxon>
        <taxon>rosids</taxon>
        <taxon>fabids</taxon>
        <taxon>Fabales</taxon>
        <taxon>Fabaceae</taxon>
        <taxon>Papilionoideae</taxon>
        <taxon>50 kb inversion clade</taxon>
        <taxon>dalbergioids sensu lato</taxon>
        <taxon>Dalbergieae</taxon>
        <taxon>Pterocarpus clade</taxon>
        <taxon>Stylosanthes</taxon>
    </lineage>
</organism>
<proteinExistence type="predicted"/>
<gene>
    <name evidence="1" type="ORF">PIB30_016255</name>
</gene>
<dbReference type="EMBL" id="JASCZI010241701">
    <property type="protein sequence ID" value="MED6205272.1"/>
    <property type="molecule type" value="Genomic_DNA"/>
</dbReference>
<keyword evidence="2" id="KW-1185">Reference proteome</keyword>
<reference evidence="1 2" key="1">
    <citation type="journal article" date="2023" name="Plants (Basel)">
        <title>Bridging the Gap: Combining Genomics and Transcriptomics Approaches to Understand Stylosanthes scabra, an Orphan Legume from the Brazilian Caatinga.</title>
        <authorList>
            <person name="Ferreira-Neto J.R.C."/>
            <person name="da Silva M.D."/>
            <person name="Binneck E."/>
            <person name="de Melo N.F."/>
            <person name="da Silva R.H."/>
            <person name="de Melo A.L.T.M."/>
            <person name="Pandolfi V."/>
            <person name="Bustamante F.O."/>
            <person name="Brasileiro-Vidal A.C."/>
            <person name="Benko-Iseppon A.M."/>
        </authorList>
    </citation>
    <scope>NUCLEOTIDE SEQUENCE [LARGE SCALE GENOMIC DNA]</scope>
    <source>
        <tissue evidence="1">Leaves</tissue>
    </source>
</reference>
<evidence type="ECO:0000313" key="1">
    <source>
        <dbReference type="EMBL" id="MED6205272.1"/>
    </source>
</evidence>
<comment type="caution">
    <text evidence="1">The sequence shown here is derived from an EMBL/GenBank/DDBJ whole genome shotgun (WGS) entry which is preliminary data.</text>
</comment>
<name>A0ABU6Y492_9FABA</name>
<evidence type="ECO:0000313" key="2">
    <source>
        <dbReference type="Proteomes" id="UP001341840"/>
    </source>
</evidence>
<protein>
    <submittedName>
        <fullName evidence="1">Uncharacterized protein</fullName>
    </submittedName>
</protein>
<sequence>MRATEYKVLEFDNMKYHFVCKHRASRHPWWIQVSYRVNLRYREVRKFTRPQTFLAPWTSIDHTQLDINVIAGYIIDIIKKNLTFCIEVLRGRMERVGSLTPTPYLHPCEFDSNLVSWDQCLTASLPRIYGERPESRTRYFGCTPVTLFKRSDTACEGNGLSTTTTKVPPPERVCHIFGAVAGEAE</sequence>